<evidence type="ECO:0000313" key="2">
    <source>
        <dbReference type="Proteomes" id="UP000186559"/>
    </source>
</evidence>
<sequence length="62" mass="6857">MAGSGSLTRRPLPLRPGPYLCQTNSPLYRKASASLMSVRRKIGGIRAHDNKCWRHQPGPRGT</sequence>
<organism evidence="1 2">
    <name type="scientific">Salipiger profundus</name>
    <dbReference type="NCBI Taxonomy" id="1229727"/>
    <lineage>
        <taxon>Bacteria</taxon>
        <taxon>Pseudomonadati</taxon>
        <taxon>Pseudomonadota</taxon>
        <taxon>Alphaproteobacteria</taxon>
        <taxon>Rhodobacterales</taxon>
        <taxon>Roseobacteraceae</taxon>
        <taxon>Salipiger</taxon>
    </lineage>
</organism>
<dbReference type="Proteomes" id="UP000186559">
    <property type="component" value="Chromosome"/>
</dbReference>
<keyword evidence="2" id="KW-1185">Reference proteome</keyword>
<proteinExistence type="predicted"/>
<protein>
    <submittedName>
        <fullName evidence="1">Uncharacterized protein</fullName>
    </submittedName>
</protein>
<dbReference type="AlphaFoldDB" id="A0A1U7D7A4"/>
<reference evidence="1 2" key="1">
    <citation type="submission" date="2016-03" db="EMBL/GenBank/DDBJ databases">
        <title>Deep-sea bacteria in the southern Pacific.</title>
        <authorList>
            <person name="Tang K."/>
        </authorList>
    </citation>
    <scope>NUCLEOTIDE SEQUENCE [LARGE SCALE GENOMIC DNA]</scope>
    <source>
        <strain evidence="1 2">JLT2016</strain>
    </source>
</reference>
<evidence type="ECO:0000313" key="1">
    <source>
        <dbReference type="EMBL" id="APX24003.1"/>
    </source>
</evidence>
<dbReference type="EMBL" id="CP014796">
    <property type="protein sequence ID" value="APX24003.1"/>
    <property type="molecule type" value="Genomic_DNA"/>
</dbReference>
<gene>
    <name evidence="1" type="ORF">Ga0080559_TMP3207</name>
</gene>
<dbReference type="KEGG" id="tpro:Ga0080559_TMP3207"/>
<accession>A0A1U7D7A4</accession>
<dbReference type="STRING" id="1229727.Ga0080559_TMP3207"/>
<name>A0A1U7D7A4_9RHOB</name>